<proteinExistence type="predicted"/>
<gene>
    <name evidence="2" type="ORF">WR25_17547</name>
</gene>
<name>A0A2A2J439_9BILA</name>
<feature type="transmembrane region" description="Helical" evidence="1">
    <location>
        <begin position="25"/>
        <end position="45"/>
    </location>
</feature>
<keyword evidence="1" id="KW-0472">Membrane</keyword>
<accession>A0A2A2J439</accession>
<keyword evidence="3" id="KW-1185">Reference proteome</keyword>
<dbReference type="AlphaFoldDB" id="A0A2A2J439"/>
<feature type="transmembrane region" description="Helical" evidence="1">
    <location>
        <begin position="143"/>
        <end position="162"/>
    </location>
</feature>
<dbReference type="Proteomes" id="UP000218231">
    <property type="component" value="Unassembled WGS sequence"/>
</dbReference>
<reference evidence="2 3" key="1">
    <citation type="journal article" date="2017" name="Curr. Biol.">
        <title>Genome architecture and evolution of a unichromosomal asexual nematode.</title>
        <authorList>
            <person name="Fradin H."/>
            <person name="Zegar C."/>
            <person name="Gutwein M."/>
            <person name="Lucas J."/>
            <person name="Kovtun M."/>
            <person name="Corcoran D."/>
            <person name="Baugh L.R."/>
            <person name="Kiontke K."/>
            <person name="Gunsalus K."/>
            <person name="Fitch D.H."/>
            <person name="Piano F."/>
        </authorList>
    </citation>
    <scope>NUCLEOTIDE SEQUENCE [LARGE SCALE GENOMIC DNA]</scope>
    <source>
        <strain evidence="2">PF1309</strain>
    </source>
</reference>
<keyword evidence="1" id="KW-1133">Transmembrane helix</keyword>
<comment type="caution">
    <text evidence="2">The sequence shown here is derived from an EMBL/GenBank/DDBJ whole genome shotgun (WGS) entry which is preliminary data.</text>
</comment>
<protein>
    <submittedName>
        <fullName evidence="2">Uncharacterized protein</fullName>
    </submittedName>
</protein>
<evidence type="ECO:0000256" key="1">
    <source>
        <dbReference type="SAM" id="Phobius"/>
    </source>
</evidence>
<keyword evidence="1" id="KW-0812">Transmembrane</keyword>
<evidence type="ECO:0000313" key="2">
    <source>
        <dbReference type="EMBL" id="PAV56560.1"/>
    </source>
</evidence>
<organism evidence="2 3">
    <name type="scientific">Diploscapter pachys</name>
    <dbReference type="NCBI Taxonomy" id="2018661"/>
    <lineage>
        <taxon>Eukaryota</taxon>
        <taxon>Metazoa</taxon>
        <taxon>Ecdysozoa</taxon>
        <taxon>Nematoda</taxon>
        <taxon>Chromadorea</taxon>
        <taxon>Rhabditida</taxon>
        <taxon>Rhabditina</taxon>
        <taxon>Rhabditomorpha</taxon>
        <taxon>Rhabditoidea</taxon>
        <taxon>Rhabditidae</taxon>
        <taxon>Diploscapter</taxon>
    </lineage>
</organism>
<dbReference type="EMBL" id="LIAE01010695">
    <property type="protein sequence ID" value="PAV56560.1"/>
    <property type="molecule type" value="Genomic_DNA"/>
</dbReference>
<sequence>MHQSNAPTLEASRQIVKKKNKQRTCAVILLAMIDGFFIFSVGHYYLTWHLLILIVIDVGLLFCNIEGVLFNMPLLMIPNIIAKIILWTCLLYVVGNTITVHQEDGNNSTLVDSQLTIIDHKYSEHDDYVTRRIKDAIREHTSLYYLAPFFLVVYSIVIQVHYQLFKRLLKDDEELHACIEQPQKPQTVS</sequence>
<evidence type="ECO:0000313" key="3">
    <source>
        <dbReference type="Proteomes" id="UP000218231"/>
    </source>
</evidence>